<keyword evidence="3" id="KW-0378">Hydrolase</keyword>
<keyword evidence="6" id="KW-0812">Transmembrane</keyword>
<dbReference type="InterPro" id="IPR038765">
    <property type="entry name" value="Papain-like_cys_pep_sf"/>
</dbReference>
<evidence type="ECO:0000313" key="8">
    <source>
        <dbReference type="EMBL" id="EOS52518.1"/>
    </source>
</evidence>
<sequence length="556" mass="59368">MNEGPGRSGASRLIEGRSRSEKLRSGSSVRLRHTARKLGEEQLDERTRAAISKLTRRDKAALARDIEALTGQEDDGDPGSTAVQRAIAAFSLGRRLGSSPRTSLTEAEEAATSSACNPDPGPRRSFGMKRPDRSGEAPAAARPSARLTYGDEPSSGAATAKPHRAEGRKARAVRKIRARDAMKAKRKAQIVVAAHKAEAAASAAKATRAASGVKAAAFAAKGVGAASIAALPVILACALFLMMVIGLVSVADEATDTPPAANELLPEACEIWRPVVNEACEAIVGDTKWADLALAMMAQESGGNLNVTCFPGAVKRQDIMQACEGAYGSWIISGGGPYNLVACTPKASIYAGVAEMKQNLDLWDSYLGGIEPWEIDKVKLVVQGYNYGAQGYYNWNVRHGYKEWTLERSKAYSQNVMPAGAKGTPEHADYVMRYYAYSAGEGEGVGAAVIAAAKTQLGVPYVWGGTTPFVGLDCSGLTQWCYRQAGIEITRTTYTQVKAALKKVPVFQARPGDVLWNSHHVAIYVGDGEYIHAPHTGDVVRYGNSITSFTYALQFY</sequence>
<keyword evidence="6" id="KW-0472">Membrane</keyword>
<keyword evidence="6" id="KW-1133">Transmembrane helix</keyword>
<dbReference type="HOGENOM" id="CLU_489787_0_0_11"/>
<organism evidence="8 9">
    <name type="scientific">Adlercreutzia caecimuris B7</name>
    <dbReference type="NCBI Taxonomy" id="1235794"/>
    <lineage>
        <taxon>Bacteria</taxon>
        <taxon>Bacillati</taxon>
        <taxon>Actinomycetota</taxon>
        <taxon>Coriobacteriia</taxon>
        <taxon>Eggerthellales</taxon>
        <taxon>Eggerthellaceae</taxon>
        <taxon>Adlercreutzia</taxon>
    </lineage>
</organism>
<dbReference type="SUPFAM" id="SSF53955">
    <property type="entry name" value="Lysozyme-like"/>
    <property type="match status" value="1"/>
</dbReference>
<protein>
    <recommendedName>
        <fullName evidence="7">NlpC/P60 domain-containing protein</fullName>
    </recommendedName>
</protein>
<keyword evidence="2" id="KW-0645">Protease</keyword>
<dbReference type="PATRIC" id="fig|1235794.3.peg.537"/>
<keyword evidence="4" id="KW-0788">Thiol protease</keyword>
<dbReference type="InterPro" id="IPR047194">
    <property type="entry name" value="CwlT-like_lysozyme"/>
</dbReference>
<dbReference type="Gene3D" id="1.10.530.10">
    <property type="match status" value="1"/>
</dbReference>
<evidence type="ECO:0000256" key="4">
    <source>
        <dbReference type="ARBA" id="ARBA00022807"/>
    </source>
</evidence>
<evidence type="ECO:0000256" key="6">
    <source>
        <dbReference type="SAM" id="Phobius"/>
    </source>
</evidence>
<dbReference type="PANTHER" id="PTHR47359:SF3">
    <property type="entry name" value="NLP_P60 DOMAIN-CONTAINING PROTEIN-RELATED"/>
    <property type="match status" value="1"/>
</dbReference>
<dbReference type="STRING" id="1235794.C811_00554"/>
<dbReference type="InterPro" id="IPR023346">
    <property type="entry name" value="Lysozyme-like_dom_sf"/>
</dbReference>
<dbReference type="InterPro" id="IPR000064">
    <property type="entry name" value="NLP_P60_dom"/>
</dbReference>
<feature type="compositionally biased region" description="Low complexity" evidence="5">
    <location>
        <begin position="102"/>
        <end position="115"/>
    </location>
</feature>
<feature type="compositionally biased region" description="Basic and acidic residues" evidence="5">
    <location>
        <begin position="14"/>
        <end position="24"/>
    </location>
</feature>
<dbReference type="GO" id="GO:0008234">
    <property type="term" value="F:cysteine-type peptidase activity"/>
    <property type="evidence" value="ECO:0007669"/>
    <property type="project" value="UniProtKB-KW"/>
</dbReference>
<feature type="transmembrane region" description="Helical" evidence="6">
    <location>
        <begin position="228"/>
        <end position="251"/>
    </location>
</feature>
<dbReference type="EMBL" id="ASSY01000005">
    <property type="protein sequence ID" value="EOS52518.1"/>
    <property type="molecule type" value="Genomic_DNA"/>
</dbReference>
<dbReference type="InterPro" id="IPR051794">
    <property type="entry name" value="PG_Endopeptidase_C40"/>
</dbReference>
<dbReference type="SMR" id="R9L1U9"/>
<accession>R9L1U9</accession>
<dbReference type="Gene3D" id="3.90.1720.10">
    <property type="entry name" value="endopeptidase domain like (from Nostoc punctiforme)"/>
    <property type="match status" value="1"/>
</dbReference>
<feature type="region of interest" description="Disordered" evidence="5">
    <location>
        <begin position="91"/>
        <end position="172"/>
    </location>
</feature>
<dbReference type="SUPFAM" id="SSF54001">
    <property type="entry name" value="Cysteine proteinases"/>
    <property type="match status" value="1"/>
</dbReference>
<keyword evidence="9" id="KW-1185">Reference proteome</keyword>
<comment type="caution">
    <text evidence="8">The sequence shown here is derived from an EMBL/GenBank/DDBJ whole genome shotgun (WGS) entry which is preliminary data.</text>
</comment>
<comment type="similarity">
    <text evidence="1">Belongs to the peptidase C40 family.</text>
</comment>
<dbReference type="AlphaFoldDB" id="R9L1U9"/>
<evidence type="ECO:0000256" key="3">
    <source>
        <dbReference type="ARBA" id="ARBA00022801"/>
    </source>
</evidence>
<dbReference type="PROSITE" id="PS51935">
    <property type="entry name" value="NLPC_P60"/>
    <property type="match status" value="1"/>
</dbReference>
<dbReference type="eggNOG" id="COG0791">
    <property type="taxonomic scope" value="Bacteria"/>
</dbReference>
<dbReference type="Pfam" id="PF13702">
    <property type="entry name" value="Lysozyme_like"/>
    <property type="match status" value="1"/>
</dbReference>
<feature type="domain" description="NlpC/P60" evidence="7">
    <location>
        <begin position="443"/>
        <end position="556"/>
    </location>
</feature>
<proteinExistence type="inferred from homology"/>
<dbReference type="Proteomes" id="UP000014204">
    <property type="component" value="Unassembled WGS sequence"/>
</dbReference>
<dbReference type="GO" id="GO:0006508">
    <property type="term" value="P:proteolysis"/>
    <property type="evidence" value="ECO:0007669"/>
    <property type="project" value="UniProtKB-KW"/>
</dbReference>
<evidence type="ECO:0000313" key="9">
    <source>
        <dbReference type="Proteomes" id="UP000014204"/>
    </source>
</evidence>
<reference evidence="8 9" key="1">
    <citation type="submission" date="2013-04" db="EMBL/GenBank/DDBJ databases">
        <title>The Genome Sequence of Enterorhabdus caecimuris B7.</title>
        <authorList>
            <consortium name="The Broad Institute Genomics Platform"/>
            <consortium name="The Broad Institute Genome Sequencing Center for Infectious Disease"/>
            <person name="Earl A."/>
            <person name="Xavier R."/>
            <person name="Elson C."/>
            <person name="Duck W."/>
            <person name="Walker B."/>
            <person name="Young S."/>
            <person name="Zeng Q."/>
            <person name="Gargeya S."/>
            <person name="Fitzgerald M."/>
            <person name="Haas B."/>
            <person name="Abouelleil A."/>
            <person name="Allen A.W."/>
            <person name="Alvarado L."/>
            <person name="Arachchi H.M."/>
            <person name="Berlin A.M."/>
            <person name="Chapman S.B."/>
            <person name="Gainer-Dewar J."/>
            <person name="Goldberg J."/>
            <person name="Griggs A."/>
            <person name="Gujja S."/>
            <person name="Hansen M."/>
            <person name="Howarth C."/>
            <person name="Imamovic A."/>
            <person name="Ireland A."/>
            <person name="Larimer J."/>
            <person name="McCowan C."/>
            <person name="Murphy C."/>
            <person name="Pearson M."/>
            <person name="Poon T.W."/>
            <person name="Priest M."/>
            <person name="Roberts A."/>
            <person name="Saif S."/>
            <person name="Shea T."/>
            <person name="Sisk P."/>
            <person name="Sykes S."/>
            <person name="Wortman J."/>
            <person name="Nusbaum C."/>
            <person name="Birren B."/>
        </authorList>
    </citation>
    <scope>NUCLEOTIDE SEQUENCE [LARGE SCALE GENOMIC DNA]</scope>
    <source>
        <strain evidence="8 9">B7</strain>
    </source>
</reference>
<gene>
    <name evidence="8" type="ORF">C811_00554</name>
</gene>
<evidence type="ECO:0000259" key="7">
    <source>
        <dbReference type="PROSITE" id="PS51935"/>
    </source>
</evidence>
<name>R9L1U9_9ACTN</name>
<dbReference type="Pfam" id="PF00877">
    <property type="entry name" value="NLPC_P60"/>
    <property type="match status" value="1"/>
</dbReference>
<evidence type="ECO:0000256" key="2">
    <source>
        <dbReference type="ARBA" id="ARBA00022670"/>
    </source>
</evidence>
<dbReference type="PANTHER" id="PTHR47359">
    <property type="entry name" value="PEPTIDOGLYCAN DL-ENDOPEPTIDASE CWLO"/>
    <property type="match status" value="1"/>
</dbReference>
<evidence type="ECO:0000256" key="5">
    <source>
        <dbReference type="SAM" id="MobiDB-lite"/>
    </source>
</evidence>
<evidence type="ECO:0000256" key="1">
    <source>
        <dbReference type="ARBA" id="ARBA00007074"/>
    </source>
</evidence>
<feature type="region of interest" description="Disordered" evidence="5">
    <location>
        <begin position="1"/>
        <end position="41"/>
    </location>
</feature>